<dbReference type="Gene3D" id="2.40.128.130">
    <property type="entry name" value="Autotransporter beta-domain"/>
    <property type="match status" value="1"/>
</dbReference>
<evidence type="ECO:0000313" key="4">
    <source>
        <dbReference type="Proteomes" id="UP000570166"/>
    </source>
</evidence>
<dbReference type="PROSITE" id="PS51208">
    <property type="entry name" value="AUTOTRANSPORTER"/>
    <property type="match status" value="1"/>
</dbReference>
<feature type="domain" description="Autotransporter" evidence="2">
    <location>
        <begin position="1074"/>
        <end position="1354"/>
    </location>
</feature>
<feature type="chain" id="PRO_5032921322" description="Autotransporter domain-containing protein" evidence="1">
    <location>
        <begin position="40"/>
        <end position="1354"/>
    </location>
</feature>
<feature type="signal peptide" evidence="1">
    <location>
        <begin position="1"/>
        <end position="39"/>
    </location>
</feature>
<dbReference type="Proteomes" id="UP000570166">
    <property type="component" value="Unassembled WGS sequence"/>
</dbReference>
<accession>A0A838LAN6</accession>
<keyword evidence="1" id="KW-0732">Signal</keyword>
<keyword evidence="4" id="KW-1185">Reference proteome</keyword>
<dbReference type="InterPro" id="IPR036709">
    <property type="entry name" value="Autotransporte_beta_dom_sf"/>
</dbReference>
<dbReference type="RefSeq" id="WP_160363124.1">
    <property type="nucleotide sequence ID" value="NZ_JACEIB010000026.1"/>
</dbReference>
<name>A0A838LAN6_9SPHN</name>
<dbReference type="EMBL" id="JACEIB010000026">
    <property type="protein sequence ID" value="MBA2935940.1"/>
    <property type="molecule type" value="Genomic_DNA"/>
</dbReference>
<organism evidence="3 4">
    <name type="scientific">Sphingomonas chungangi</name>
    <dbReference type="NCBI Taxonomy" id="2683589"/>
    <lineage>
        <taxon>Bacteria</taxon>
        <taxon>Pseudomonadati</taxon>
        <taxon>Pseudomonadota</taxon>
        <taxon>Alphaproteobacteria</taxon>
        <taxon>Sphingomonadales</taxon>
        <taxon>Sphingomonadaceae</taxon>
        <taxon>Sphingomonas</taxon>
    </lineage>
</organism>
<dbReference type="SUPFAM" id="SSF103515">
    <property type="entry name" value="Autotransporter"/>
    <property type="match status" value="1"/>
</dbReference>
<evidence type="ECO:0000313" key="3">
    <source>
        <dbReference type="EMBL" id="MBA2935940.1"/>
    </source>
</evidence>
<proteinExistence type="predicted"/>
<comment type="caution">
    <text evidence="3">The sequence shown here is derived from an EMBL/GenBank/DDBJ whole genome shotgun (WGS) entry which is preliminary data.</text>
</comment>
<sequence>MAFDRVAARRFSSSPSMLKASTALGSLLVIAAFSAPAYAADECGTAANGTVVCTAAGNPYAGGISYTPAGDLHLTTDSDVAATNTVSVNGTGATHITNNGTITTTGSGTAFTPGAQGIFARGSSVTVDGTGMITTGGLNARGIDAATTGAGAVTINVGDITTTGTGGGGPGFFPNSSAIFANTDAAAIDVTAGNLKTAGDFASGIQAITNSGDIAVNTGAITTTGNNASGVNAQTYGTGTAIVTSTGTIDTAGQAAYGVVISARNGTATAHVGDINTTGFDSTALDVQGGTAANATFGSLSTTQSFSQDVIAQATGDVTVSGTNASTAAVDSGAVYAISDTGNASVTTTGTVATTGASSLGIYAGSNTGNATVVANNVSTAGNNSQAIFAKGANASVTVSGNVSTQGTRAYSNTNATAVTAIATDGTATVINNGTISTAGNGSTGIYANGTAGVAISGTGSVSTSGDYADAIFATSAEGPVNVTQGDISTTGQISRGVVASAPNGDVTVNVGNVSTSGTQSGPFFFSPAATGILATSGTGNVAVTAADVSTRGGYANGITARSNGGDVAVTAHDVSTSGANANGVFGYSTGAGNVVITTTGTVAATGGAGIVNYGVYGNVEGGTGNVSINSNVVNVSGGNAIAIAAKTSLGDADVKFGSVSSTGGGFNSGGVRARSYGGGAVTVSGANASTTGDFSYGVFAYSNSERATGTDNNGAVSVTTTGAVTTTGTDSVGIGAFAQNGAANVTANTVSTTGDGAIGIIASSVAGPASVTANGAISATGAPAAIQIFGGTTANLTLGAGGLLTAAGHGAELTSVTGSTINNGGTITGDGTAPILTATGGALIFNNTGRFTGIVGFTAGNDVVNNSGTYNAVFDQDFGAGTDTFNNSGTFRVLPNAATAGTVHLTGLEAFNNSGLVDLRNGHAGDMLDTSSTFAGSGGSTLGIDLASNGTSAASLADQVHATGAITGSTALLVNQVGANGAVLNSGTVFATGGAGSSPTAFTISSASINQGFIHNGVAFNPATNTYSLVATPGDAVFRALKINEGAQQLWYKSAEAWSSHMSDLRDAKFAGGGADGGRIWGQIYGSTVTRNGSQNVSAFGQSRAVNLSYRQDAYGAQLGMDLGSHDMGSGNFVFGVTGGYVNSDLTFSHSADRVNYSVANLGVYASYVSGSLFANVLGKYDYLWINSKSPLAGYTDKFHGMSYGAQGEVGFRLGGDSFYAEPVATIAYVRTNLKDIHALGQTLNFEDLDGLRGKAGIRVGSKMDMGGGAVAVIYAQGNYVHEFKGKDGLDFVSGGQSLAYNNQKIGDYGEGKIGFNVTTAAGVTGFVEGFGDYAKHGDYKGGGGRAGIRVKF</sequence>
<gene>
    <name evidence="3" type="ORF">HZF05_17815</name>
</gene>
<protein>
    <recommendedName>
        <fullName evidence="2">Autotransporter domain-containing protein</fullName>
    </recommendedName>
</protein>
<dbReference type="InterPro" id="IPR005546">
    <property type="entry name" value="Autotransporte_beta"/>
</dbReference>
<evidence type="ECO:0000256" key="1">
    <source>
        <dbReference type="SAM" id="SignalP"/>
    </source>
</evidence>
<dbReference type="SMART" id="SM00869">
    <property type="entry name" value="Autotransporter"/>
    <property type="match status" value="1"/>
</dbReference>
<evidence type="ECO:0000259" key="2">
    <source>
        <dbReference type="PROSITE" id="PS51208"/>
    </source>
</evidence>
<reference evidence="3 4" key="1">
    <citation type="submission" date="2020-07" db="EMBL/GenBank/DDBJ databases">
        <authorList>
            <person name="Sun Q."/>
        </authorList>
    </citation>
    <scope>NUCLEOTIDE SEQUENCE [LARGE SCALE GENOMIC DNA]</scope>
    <source>
        <strain evidence="3 4">CGMCC 1.13654</strain>
    </source>
</reference>